<accession>A0A8T4L2A5</accession>
<dbReference type="Proteomes" id="UP000675968">
    <property type="component" value="Unassembled WGS sequence"/>
</dbReference>
<keyword evidence="1" id="KW-1133">Transmembrane helix</keyword>
<proteinExistence type="predicted"/>
<sequence>MVSSVWLDSLFGNLEIALILFFFVWLFSWAKGSLGSEKLAVFFAILIIYLTVFQYRELIWIAVALFLLSTFGKELFSKLSK</sequence>
<reference evidence="2" key="1">
    <citation type="submission" date="2021-03" db="EMBL/GenBank/DDBJ databases">
        <authorList>
            <person name="Jaffe A."/>
        </authorList>
    </citation>
    <scope>NUCLEOTIDE SEQUENCE</scope>
    <source>
        <strain evidence="2">RIFCSPLOWO2_01_FULL_AR10_48_17</strain>
    </source>
</reference>
<dbReference type="EMBL" id="JAGVWC010000009">
    <property type="protein sequence ID" value="MBS3061458.1"/>
    <property type="molecule type" value="Genomic_DNA"/>
</dbReference>
<gene>
    <name evidence="2" type="ORF">J4215_02640</name>
</gene>
<evidence type="ECO:0000256" key="1">
    <source>
        <dbReference type="SAM" id="Phobius"/>
    </source>
</evidence>
<feature type="transmembrane region" description="Helical" evidence="1">
    <location>
        <begin position="34"/>
        <end position="52"/>
    </location>
</feature>
<feature type="transmembrane region" description="Helical" evidence="1">
    <location>
        <begin position="6"/>
        <end position="27"/>
    </location>
</feature>
<evidence type="ECO:0000313" key="2">
    <source>
        <dbReference type="EMBL" id="MBS3061458.1"/>
    </source>
</evidence>
<dbReference type="AlphaFoldDB" id="A0A8T4L2A5"/>
<protein>
    <submittedName>
        <fullName evidence="2">Uncharacterized protein</fullName>
    </submittedName>
</protein>
<feature type="transmembrane region" description="Helical" evidence="1">
    <location>
        <begin position="58"/>
        <end position="76"/>
    </location>
</feature>
<evidence type="ECO:0000313" key="3">
    <source>
        <dbReference type="Proteomes" id="UP000675968"/>
    </source>
</evidence>
<name>A0A8T4L2A5_9ARCH</name>
<reference evidence="2" key="2">
    <citation type="submission" date="2021-05" db="EMBL/GenBank/DDBJ databases">
        <title>Protein family content uncovers lineage relationships and bacterial pathway maintenance mechanisms in DPANN archaea.</title>
        <authorList>
            <person name="Castelle C.J."/>
            <person name="Meheust R."/>
            <person name="Jaffe A.L."/>
            <person name="Seitz K."/>
            <person name="Gong X."/>
            <person name="Baker B.J."/>
            <person name="Banfield J.F."/>
        </authorList>
    </citation>
    <scope>NUCLEOTIDE SEQUENCE</scope>
    <source>
        <strain evidence="2">RIFCSPLOWO2_01_FULL_AR10_48_17</strain>
    </source>
</reference>
<keyword evidence="1" id="KW-0812">Transmembrane</keyword>
<organism evidence="2 3">
    <name type="scientific">Candidatus Iainarchaeum sp</name>
    <dbReference type="NCBI Taxonomy" id="3101447"/>
    <lineage>
        <taxon>Archaea</taxon>
        <taxon>Candidatus Iainarchaeota</taxon>
        <taxon>Candidatus Iainarchaeia</taxon>
        <taxon>Candidatus Iainarchaeales</taxon>
        <taxon>Candidatus Iainarchaeaceae</taxon>
        <taxon>Candidatus Iainarchaeum</taxon>
    </lineage>
</organism>
<keyword evidence="1" id="KW-0472">Membrane</keyword>
<comment type="caution">
    <text evidence="2">The sequence shown here is derived from an EMBL/GenBank/DDBJ whole genome shotgun (WGS) entry which is preliminary data.</text>
</comment>